<reference evidence="1" key="3">
    <citation type="submission" date="2022-06" db="UniProtKB">
        <authorList>
            <consortium name="EnsemblPlants"/>
        </authorList>
    </citation>
    <scope>IDENTIFICATION</scope>
</reference>
<evidence type="ECO:0000313" key="1">
    <source>
        <dbReference type="EnsemblPlants" id="TuG1812G0700004355.01.T01"/>
    </source>
</evidence>
<dbReference type="EnsemblPlants" id="TuG1812G0700004355.01.T01">
    <property type="protein sequence ID" value="TuG1812G0700004355.01.T01"/>
    <property type="gene ID" value="TuG1812G0700004355.01"/>
</dbReference>
<dbReference type="Gramene" id="TuG1812G0700004355.01.T01">
    <property type="protein sequence ID" value="TuG1812G0700004355.01.T01"/>
    <property type="gene ID" value="TuG1812G0700004355.01"/>
</dbReference>
<dbReference type="AlphaFoldDB" id="A0A8R7V7H3"/>
<proteinExistence type="predicted"/>
<sequence>MHHICSSTTGTTSLVPNLSPTGHRPITNCAQSLQSIHHLTKVQSLDLPVPPAWLQLPKHRSNRPLQVFSRVPLCTRLLKNHRDPILLLSRDPSRLVPYAACILQHRLGPSR</sequence>
<evidence type="ECO:0000313" key="2">
    <source>
        <dbReference type="Proteomes" id="UP000015106"/>
    </source>
</evidence>
<accession>A0A8R7V7H3</accession>
<organism evidence="1 2">
    <name type="scientific">Triticum urartu</name>
    <name type="common">Red wild einkorn</name>
    <name type="synonym">Crithodium urartu</name>
    <dbReference type="NCBI Taxonomy" id="4572"/>
    <lineage>
        <taxon>Eukaryota</taxon>
        <taxon>Viridiplantae</taxon>
        <taxon>Streptophyta</taxon>
        <taxon>Embryophyta</taxon>
        <taxon>Tracheophyta</taxon>
        <taxon>Spermatophyta</taxon>
        <taxon>Magnoliopsida</taxon>
        <taxon>Liliopsida</taxon>
        <taxon>Poales</taxon>
        <taxon>Poaceae</taxon>
        <taxon>BOP clade</taxon>
        <taxon>Pooideae</taxon>
        <taxon>Triticodae</taxon>
        <taxon>Triticeae</taxon>
        <taxon>Triticinae</taxon>
        <taxon>Triticum</taxon>
    </lineage>
</organism>
<protein>
    <submittedName>
        <fullName evidence="1">Uncharacterized protein</fullName>
    </submittedName>
</protein>
<reference evidence="1" key="2">
    <citation type="submission" date="2018-03" db="EMBL/GenBank/DDBJ databases">
        <title>The Triticum urartu genome reveals the dynamic nature of wheat genome evolution.</title>
        <authorList>
            <person name="Ling H."/>
            <person name="Ma B."/>
            <person name="Shi X."/>
            <person name="Liu H."/>
            <person name="Dong L."/>
            <person name="Sun H."/>
            <person name="Cao Y."/>
            <person name="Gao Q."/>
            <person name="Zheng S."/>
            <person name="Li Y."/>
            <person name="Yu Y."/>
            <person name="Du H."/>
            <person name="Qi M."/>
            <person name="Li Y."/>
            <person name="Yu H."/>
            <person name="Cui Y."/>
            <person name="Wang N."/>
            <person name="Chen C."/>
            <person name="Wu H."/>
            <person name="Zhao Y."/>
            <person name="Zhang J."/>
            <person name="Li Y."/>
            <person name="Zhou W."/>
            <person name="Zhang B."/>
            <person name="Hu W."/>
            <person name="Eijk M."/>
            <person name="Tang J."/>
            <person name="Witsenboer H."/>
            <person name="Zhao S."/>
            <person name="Li Z."/>
            <person name="Zhang A."/>
            <person name="Wang D."/>
            <person name="Liang C."/>
        </authorList>
    </citation>
    <scope>NUCLEOTIDE SEQUENCE [LARGE SCALE GENOMIC DNA]</scope>
    <source>
        <strain evidence="1">cv. G1812</strain>
    </source>
</reference>
<keyword evidence="2" id="KW-1185">Reference proteome</keyword>
<name>A0A8R7V7H3_TRIUA</name>
<dbReference type="Proteomes" id="UP000015106">
    <property type="component" value="Chromosome 7"/>
</dbReference>
<reference evidence="2" key="1">
    <citation type="journal article" date="2013" name="Nature">
        <title>Draft genome of the wheat A-genome progenitor Triticum urartu.</title>
        <authorList>
            <person name="Ling H.Q."/>
            <person name="Zhao S."/>
            <person name="Liu D."/>
            <person name="Wang J."/>
            <person name="Sun H."/>
            <person name="Zhang C."/>
            <person name="Fan H."/>
            <person name="Li D."/>
            <person name="Dong L."/>
            <person name="Tao Y."/>
            <person name="Gao C."/>
            <person name="Wu H."/>
            <person name="Li Y."/>
            <person name="Cui Y."/>
            <person name="Guo X."/>
            <person name="Zheng S."/>
            <person name="Wang B."/>
            <person name="Yu K."/>
            <person name="Liang Q."/>
            <person name="Yang W."/>
            <person name="Lou X."/>
            <person name="Chen J."/>
            <person name="Feng M."/>
            <person name="Jian J."/>
            <person name="Zhang X."/>
            <person name="Luo G."/>
            <person name="Jiang Y."/>
            <person name="Liu J."/>
            <person name="Wang Z."/>
            <person name="Sha Y."/>
            <person name="Zhang B."/>
            <person name="Wu H."/>
            <person name="Tang D."/>
            <person name="Shen Q."/>
            <person name="Xue P."/>
            <person name="Zou S."/>
            <person name="Wang X."/>
            <person name="Liu X."/>
            <person name="Wang F."/>
            <person name="Yang Y."/>
            <person name="An X."/>
            <person name="Dong Z."/>
            <person name="Zhang K."/>
            <person name="Zhang X."/>
            <person name="Luo M.C."/>
            <person name="Dvorak J."/>
            <person name="Tong Y."/>
            <person name="Wang J."/>
            <person name="Yang H."/>
            <person name="Li Z."/>
            <person name="Wang D."/>
            <person name="Zhang A."/>
            <person name="Wang J."/>
        </authorList>
    </citation>
    <scope>NUCLEOTIDE SEQUENCE</scope>
    <source>
        <strain evidence="2">cv. G1812</strain>
    </source>
</reference>